<organism evidence="1 2">
    <name type="scientific">Eleutherodactylus coqui</name>
    <name type="common">Puerto Rican coqui</name>
    <dbReference type="NCBI Taxonomy" id="57060"/>
    <lineage>
        <taxon>Eukaryota</taxon>
        <taxon>Metazoa</taxon>
        <taxon>Chordata</taxon>
        <taxon>Craniata</taxon>
        <taxon>Vertebrata</taxon>
        <taxon>Euteleostomi</taxon>
        <taxon>Amphibia</taxon>
        <taxon>Batrachia</taxon>
        <taxon>Anura</taxon>
        <taxon>Neobatrachia</taxon>
        <taxon>Hyloidea</taxon>
        <taxon>Eleutherodactylidae</taxon>
        <taxon>Eleutherodactylinae</taxon>
        <taxon>Eleutherodactylus</taxon>
        <taxon>Eleutherodactylus</taxon>
    </lineage>
</organism>
<comment type="caution">
    <text evidence="1">The sequence shown here is derived from an EMBL/GenBank/DDBJ whole genome shotgun (WGS) entry which is preliminary data.</text>
</comment>
<proteinExistence type="predicted"/>
<name>A0A8J6EE09_ELECQ</name>
<evidence type="ECO:0000313" key="1">
    <source>
        <dbReference type="EMBL" id="KAG9467409.1"/>
    </source>
</evidence>
<reference evidence="1" key="1">
    <citation type="thesis" date="2020" institute="ProQuest LLC" country="789 East Eisenhower Parkway, Ann Arbor, MI, USA">
        <title>Comparative Genomics and Chromosome Evolution.</title>
        <authorList>
            <person name="Mudd A.B."/>
        </authorList>
    </citation>
    <scope>NUCLEOTIDE SEQUENCE</scope>
    <source>
        <strain evidence="1">HN-11 Male</strain>
        <tissue evidence="1">Kidney and liver</tissue>
    </source>
</reference>
<accession>A0A8J6EE09</accession>
<dbReference type="OrthoDB" id="9906312at2759"/>
<gene>
    <name evidence="1" type="ORF">GDO78_014997</name>
</gene>
<keyword evidence="2" id="KW-1185">Reference proteome</keyword>
<sequence>PEPEYRTTTPSKHRAVPLPPLIWRRIQKVPAVDVRGVMSAKGKNVLQKTPSKTDEEGEMTAESLQLKHELQTLRQVHSSIKALDHMTLSLQKSLESVAKNSKDLKNLNEGWKIFFGQG</sequence>
<dbReference type="EMBL" id="WNTK01001408">
    <property type="protein sequence ID" value="KAG9467409.1"/>
    <property type="molecule type" value="Genomic_DNA"/>
</dbReference>
<dbReference type="AlphaFoldDB" id="A0A8J6EE09"/>
<protein>
    <submittedName>
        <fullName evidence="1">Uncharacterized protein</fullName>
    </submittedName>
</protein>
<evidence type="ECO:0000313" key="2">
    <source>
        <dbReference type="Proteomes" id="UP000770717"/>
    </source>
</evidence>
<feature type="non-terminal residue" evidence="1">
    <location>
        <position position="118"/>
    </location>
</feature>
<dbReference type="Proteomes" id="UP000770717">
    <property type="component" value="Unassembled WGS sequence"/>
</dbReference>